<feature type="region of interest" description="Disordered" evidence="2">
    <location>
        <begin position="137"/>
        <end position="170"/>
    </location>
</feature>
<evidence type="ECO:0000256" key="1">
    <source>
        <dbReference type="SAM" id="Coils"/>
    </source>
</evidence>
<dbReference type="Proteomes" id="UP000272942">
    <property type="component" value="Unassembled WGS sequence"/>
</dbReference>
<dbReference type="AlphaFoldDB" id="A0A3P8I4D0"/>
<feature type="compositionally biased region" description="Low complexity" evidence="2">
    <location>
        <begin position="276"/>
        <end position="296"/>
    </location>
</feature>
<feature type="compositionally biased region" description="Low complexity" evidence="2">
    <location>
        <begin position="46"/>
        <end position="64"/>
    </location>
</feature>
<accession>A0A3P8I4D0</accession>
<gene>
    <name evidence="3" type="ORF">ECPE_LOCUS13516</name>
</gene>
<keyword evidence="1" id="KW-0175">Coiled coil</keyword>
<feature type="compositionally biased region" description="Polar residues" evidence="2">
    <location>
        <begin position="322"/>
        <end position="334"/>
    </location>
</feature>
<dbReference type="OrthoDB" id="6265323at2759"/>
<feature type="compositionally biased region" description="Polar residues" evidence="2">
    <location>
        <begin position="74"/>
        <end position="85"/>
    </location>
</feature>
<feature type="region of interest" description="Disordered" evidence="2">
    <location>
        <begin position="46"/>
        <end position="96"/>
    </location>
</feature>
<sequence>MSGLSSSGTLEAQRAYLTALQGKTASEREEIARLLRQRDELAARLSKLKAAADAASQHADAVSAGEAEPKENEGTNGAAGSSHASSPEPDLEPIMLAHLEAKKRELVQLKAQLELFRKAEERMAALQLDDQAPPEVEIPKSCVVKGGSRSGRHTRSHRPSPPPSNSSVKAHFIDSLGNENETAGSEAPRSDTQTPTKLDTVTFQQPEGTCINDNTERLYENMREARIRLEEQRGNRSVGGNVPVAGIAAVLSATGKAMLSGGGAASVATSQDRTTLATWGGSSSTGSSTTSNSIDGTAEESAAVTAPTAPQLMTTLTNGIVSSRPKTVQDTQTTECHESRRTRNEKRSRASKATPFVAGGPDLLDPNSLPQLGRSPSPPGTAINRVSQTGTNFVTEPQAGDTSLDSETPGKNGIAVDKECGHSVYCAALVEHDQCNLSSGSRVIVQLNGRLFFQIV</sequence>
<feature type="compositionally biased region" description="Basic and acidic residues" evidence="2">
    <location>
        <begin position="335"/>
        <end position="348"/>
    </location>
</feature>
<evidence type="ECO:0000313" key="3">
    <source>
        <dbReference type="EMBL" id="VDP90788.1"/>
    </source>
</evidence>
<evidence type="ECO:0000256" key="2">
    <source>
        <dbReference type="SAM" id="MobiDB-lite"/>
    </source>
</evidence>
<organism evidence="3 4">
    <name type="scientific">Echinostoma caproni</name>
    <dbReference type="NCBI Taxonomy" id="27848"/>
    <lineage>
        <taxon>Eukaryota</taxon>
        <taxon>Metazoa</taxon>
        <taxon>Spiralia</taxon>
        <taxon>Lophotrochozoa</taxon>
        <taxon>Platyhelminthes</taxon>
        <taxon>Trematoda</taxon>
        <taxon>Digenea</taxon>
        <taxon>Plagiorchiida</taxon>
        <taxon>Echinostomata</taxon>
        <taxon>Echinostomatoidea</taxon>
        <taxon>Echinostomatidae</taxon>
        <taxon>Echinostoma</taxon>
    </lineage>
</organism>
<feature type="region of interest" description="Disordered" evidence="2">
    <location>
        <begin position="276"/>
        <end position="310"/>
    </location>
</feature>
<dbReference type="EMBL" id="UZAN01055287">
    <property type="protein sequence ID" value="VDP90788.1"/>
    <property type="molecule type" value="Genomic_DNA"/>
</dbReference>
<name>A0A3P8I4D0_9TREM</name>
<proteinExistence type="predicted"/>
<evidence type="ECO:0000313" key="4">
    <source>
        <dbReference type="Proteomes" id="UP000272942"/>
    </source>
</evidence>
<keyword evidence="4" id="KW-1185">Reference proteome</keyword>
<feature type="region of interest" description="Disordered" evidence="2">
    <location>
        <begin position="178"/>
        <end position="197"/>
    </location>
</feature>
<protein>
    <submittedName>
        <fullName evidence="3">Uncharacterized protein</fullName>
    </submittedName>
</protein>
<feature type="coiled-coil region" evidence="1">
    <location>
        <begin position="99"/>
        <end position="129"/>
    </location>
</feature>
<feature type="region of interest" description="Disordered" evidence="2">
    <location>
        <begin position="322"/>
        <end position="364"/>
    </location>
</feature>
<reference evidence="3 4" key="1">
    <citation type="submission" date="2018-11" db="EMBL/GenBank/DDBJ databases">
        <authorList>
            <consortium name="Pathogen Informatics"/>
        </authorList>
    </citation>
    <scope>NUCLEOTIDE SEQUENCE [LARGE SCALE GENOMIC DNA]</scope>
    <source>
        <strain evidence="3 4">Egypt</strain>
    </source>
</reference>